<protein>
    <submittedName>
        <fullName evidence="1">Uncharacterized protein</fullName>
    </submittedName>
</protein>
<accession>A0A4Z2J930</accession>
<organism evidence="1 2">
    <name type="scientific">Liparis tanakae</name>
    <name type="common">Tanaka's snailfish</name>
    <dbReference type="NCBI Taxonomy" id="230148"/>
    <lineage>
        <taxon>Eukaryota</taxon>
        <taxon>Metazoa</taxon>
        <taxon>Chordata</taxon>
        <taxon>Craniata</taxon>
        <taxon>Vertebrata</taxon>
        <taxon>Euteleostomi</taxon>
        <taxon>Actinopterygii</taxon>
        <taxon>Neopterygii</taxon>
        <taxon>Teleostei</taxon>
        <taxon>Neoteleostei</taxon>
        <taxon>Acanthomorphata</taxon>
        <taxon>Eupercaria</taxon>
        <taxon>Perciformes</taxon>
        <taxon>Cottioidei</taxon>
        <taxon>Cottales</taxon>
        <taxon>Liparidae</taxon>
        <taxon>Liparis</taxon>
    </lineage>
</organism>
<evidence type="ECO:0000313" key="2">
    <source>
        <dbReference type="Proteomes" id="UP000314294"/>
    </source>
</evidence>
<dbReference type="AlphaFoldDB" id="A0A4Z2J930"/>
<dbReference type="EMBL" id="SRLO01000013">
    <property type="protein sequence ID" value="TNN86726.1"/>
    <property type="molecule type" value="Genomic_DNA"/>
</dbReference>
<gene>
    <name evidence="1" type="ORF">EYF80_002909</name>
</gene>
<reference evidence="1 2" key="1">
    <citation type="submission" date="2019-03" db="EMBL/GenBank/DDBJ databases">
        <title>First draft genome of Liparis tanakae, snailfish: a comprehensive survey of snailfish specific genes.</title>
        <authorList>
            <person name="Kim W."/>
            <person name="Song I."/>
            <person name="Jeong J.-H."/>
            <person name="Kim D."/>
            <person name="Kim S."/>
            <person name="Ryu S."/>
            <person name="Song J.Y."/>
            <person name="Lee S.K."/>
        </authorList>
    </citation>
    <scope>NUCLEOTIDE SEQUENCE [LARGE SCALE GENOMIC DNA]</scope>
    <source>
        <tissue evidence="1">Muscle</tissue>
    </source>
</reference>
<comment type="caution">
    <text evidence="1">The sequence shown here is derived from an EMBL/GenBank/DDBJ whole genome shotgun (WGS) entry which is preliminary data.</text>
</comment>
<dbReference type="Proteomes" id="UP000314294">
    <property type="component" value="Unassembled WGS sequence"/>
</dbReference>
<evidence type="ECO:0000313" key="1">
    <source>
        <dbReference type="EMBL" id="TNN86726.1"/>
    </source>
</evidence>
<name>A0A4Z2J930_9TELE</name>
<keyword evidence="2" id="KW-1185">Reference proteome</keyword>
<proteinExistence type="predicted"/>
<sequence length="62" mass="7093">MFLISEAHLEATFRAKQNYRDRPGPTGDEMMDNFTREENAAGEYRSKDFHLSSSDLALPLTL</sequence>